<protein>
    <recommendedName>
        <fullName evidence="2">ApeI dehydratase-like domain-containing protein</fullName>
    </recommendedName>
</protein>
<accession>A0A1F6GXE2</accession>
<organism evidence="3 4">
    <name type="scientific">Candidatus Lambdaproteobacteria bacterium RIFOXYD2_FULL_56_26</name>
    <dbReference type="NCBI Taxonomy" id="1817773"/>
    <lineage>
        <taxon>Bacteria</taxon>
        <taxon>Pseudomonadati</taxon>
        <taxon>Pseudomonadota</taxon>
        <taxon>Candidatus Lambdaproteobacteria</taxon>
    </lineage>
</organism>
<proteinExistence type="predicted"/>
<dbReference type="PANTHER" id="PTHR30272:SF3">
    <property type="entry name" value="(3R)-HYDROXYMYRISTOYL-[ACYL CARRIER PROTEIN] DEHYDRATASE"/>
    <property type="match status" value="1"/>
</dbReference>
<keyword evidence="1" id="KW-0456">Lyase</keyword>
<gene>
    <name evidence="3" type="ORF">A2557_11555</name>
</gene>
<dbReference type="GO" id="GO:0016829">
    <property type="term" value="F:lyase activity"/>
    <property type="evidence" value="ECO:0007669"/>
    <property type="project" value="UniProtKB-KW"/>
</dbReference>
<dbReference type="InterPro" id="IPR054545">
    <property type="entry name" value="ApeI-like"/>
</dbReference>
<dbReference type="EMBL" id="MFNF01000021">
    <property type="protein sequence ID" value="OGH02711.1"/>
    <property type="molecule type" value="Genomic_DNA"/>
</dbReference>
<feature type="domain" description="ApeI dehydratase-like" evidence="2">
    <location>
        <begin position="40"/>
        <end position="76"/>
    </location>
</feature>
<evidence type="ECO:0000256" key="1">
    <source>
        <dbReference type="ARBA" id="ARBA00023239"/>
    </source>
</evidence>
<dbReference type="InterPro" id="IPR013114">
    <property type="entry name" value="FabA_FabZ"/>
</dbReference>
<dbReference type="PANTHER" id="PTHR30272">
    <property type="entry name" value="3-HYDROXYACYL-[ACYL-CARRIER-PROTEIN] DEHYDRATASE"/>
    <property type="match status" value="1"/>
</dbReference>
<evidence type="ECO:0000313" key="3">
    <source>
        <dbReference type="EMBL" id="OGH02711.1"/>
    </source>
</evidence>
<name>A0A1F6GXE2_9PROT</name>
<evidence type="ECO:0000259" key="2">
    <source>
        <dbReference type="Pfam" id="PF22818"/>
    </source>
</evidence>
<dbReference type="AlphaFoldDB" id="A0A1F6GXE2"/>
<sequence>MTWLDKEQIKQLIPHREPILFLDCAEIIEKYHSRGFYCWQKEHPVFEGHFPQFHLVPGIYLVEASAQLAAVTLRQQFEALPQEQADSYLKGHQTEEVLGLLGGIRKTLIHRPVFADNLVEFEVKMIPYGNQAIRANAVATVDGIKAATVELILGLALKTDLLTHLKQAEIP</sequence>
<comment type="caution">
    <text evidence="3">The sequence shown here is derived from an EMBL/GenBank/DDBJ whole genome shotgun (WGS) entry which is preliminary data.</text>
</comment>
<evidence type="ECO:0000313" key="4">
    <source>
        <dbReference type="Proteomes" id="UP000177583"/>
    </source>
</evidence>
<dbReference type="Gene3D" id="3.10.129.10">
    <property type="entry name" value="Hotdog Thioesterase"/>
    <property type="match status" value="1"/>
</dbReference>
<dbReference type="SUPFAM" id="SSF54637">
    <property type="entry name" value="Thioesterase/thiol ester dehydrase-isomerase"/>
    <property type="match status" value="1"/>
</dbReference>
<dbReference type="Proteomes" id="UP000177583">
    <property type="component" value="Unassembled WGS sequence"/>
</dbReference>
<reference evidence="3 4" key="1">
    <citation type="journal article" date="2016" name="Nat. Commun.">
        <title>Thousands of microbial genomes shed light on interconnected biogeochemical processes in an aquifer system.</title>
        <authorList>
            <person name="Anantharaman K."/>
            <person name="Brown C.T."/>
            <person name="Hug L.A."/>
            <person name="Sharon I."/>
            <person name="Castelle C.J."/>
            <person name="Probst A.J."/>
            <person name="Thomas B.C."/>
            <person name="Singh A."/>
            <person name="Wilkins M.J."/>
            <person name="Karaoz U."/>
            <person name="Brodie E.L."/>
            <person name="Williams K.H."/>
            <person name="Hubbard S.S."/>
            <person name="Banfield J.F."/>
        </authorList>
    </citation>
    <scope>NUCLEOTIDE SEQUENCE [LARGE SCALE GENOMIC DNA]</scope>
</reference>
<dbReference type="Pfam" id="PF22818">
    <property type="entry name" value="ApeI-like"/>
    <property type="match status" value="1"/>
</dbReference>
<dbReference type="InterPro" id="IPR029069">
    <property type="entry name" value="HotDog_dom_sf"/>
</dbReference>